<dbReference type="RefSeq" id="WP_069854413.1">
    <property type="nucleotide sequence ID" value="NZ_LNPX01000005.1"/>
</dbReference>
<dbReference type="AlphaFoldDB" id="A0AAP7IFX3"/>
<evidence type="ECO:0000313" key="1">
    <source>
        <dbReference type="EMBL" id="OEK58837.1"/>
    </source>
</evidence>
<dbReference type="EMBL" id="LNPX01000005">
    <property type="protein sequence ID" value="OEK58837.1"/>
    <property type="molecule type" value="Genomic_DNA"/>
</dbReference>
<comment type="caution">
    <text evidence="1">The sequence shown here is derived from an EMBL/GenBank/DDBJ whole genome shotgun (WGS) entry which is preliminary data.</text>
</comment>
<protein>
    <submittedName>
        <fullName evidence="1">Uncharacterized protein</fullName>
    </submittedName>
</protein>
<evidence type="ECO:0000313" key="2">
    <source>
        <dbReference type="Proteomes" id="UP000095464"/>
    </source>
</evidence>
<gene>
    <name evidence="1" type="ORF">ASS94_01400</name>
</gene>
<reference evidence="2" key="1">
    <citation type="submission" date="2015-11" db="EMBL/GenBank/DDBJ databases">
        <title>Genomic diversity of Staphylococcus saprophyticus strains from urinary tract infections, animal surfaces, and fermented foods.</title>
        <authorList>
            <person name="Wolfe B.E."/>
        </authorList>
    </citation>
    <scope>NUCLEOTIDE SEQUENCE [LARGE SCALE GENOMIC DNA]</scope>
    <source>
        <strain evidence="2">738_7</strain>
    </source>
</reference>
<accession>A0AAP7IFX3</accession>
<proteinExistence type="predicted"/>
<organism evidence="1 2">
    <name type="scientific">Staphylococcus equorum</name>
    <dbReference type="NCBI Taxonomy" id="246432"/>
    <lineage>
        <taxon>Bacteria</taxon>
        <taxon>Bacillati</taxon>
        <taxon>Bacillota</taxon>
        <taxon>Bacilli</taxon>
        <taxon>Bacillales</taxon>
        <taxon>Staphylococcaceae</taxon>
        <taxon>Staphylococcus</taxon>
    </lineage>
</organism>
<sequence length="221" mass="26468">MNYVIRFGKRLYLSKGAEYVNNMTDLNIRVFKAKDRKLALNIAKDMEGELVPFEPKKVRKKQTSQRYQFTNYELDNLVVLKKDNDYYTNKMELTNKLRNNSVLKLTVEQAGNVFRQYPNYDMTVAQLRTEVENKKPKQSNNKNEYYVVETRHQHFLTNDYKEVERFKRSNVKKYDLEFGKSLAYADAEKYGGKVKKVIRGRIIKKKFYRKKFLRGRARLIK</sequence>
<name>A0AAP7IFX3_9STAP</name>
<dbReference type="Proteomes" id="UP000095464">
    <property type="component" value="Unassembled WGS sequence"/>
</dbReference>